<dbReference type="CDD" id="cd06718">
    <property type="entry name" value="PDZ_Par6-like"/>
    <property type="match status" value="1"/>
</dbReference>
<keyword evidence="4" id="KW-1185">Reference proteome</keyword>
<reference evidence="3 4" key="1">
    <citation type="journal article" date="2015" name="Genome Biol.">
        <title>Comparative genomics of Steinernema reveals deeply conserved gene regulatory networks.</title>
        <authorList>
            <person name="Dillman A.R."/>
            <person name="Macchietto M."/>
            <person name="Porter C.F."/>
            <person name="Rogers A."/>
            <person name="Williams B."/>
            <person name="Antoshechkin I."/>
            <person name="Lee M.M."/>
            <person name="Goodwin Z."/>
            <person name="Lu X."/>
            <person name="Lewis E.E."/>
            <person name="Goodrich-Blair H."/>
            <person name="Stock S.P."/>
            <person name="Adams B.J."/>
            <person name="Sternberg P.W."/>
            <person name="Mortazavi A."/>
        </authorList>
    </citation>
    <scope>NUCLEOTIDE SEQUENCE [LARGE SCALE GENOMIC DNA]</scope>
    <source>
        <strain evidence="3 4">ALL</strain>
    </source>
</reference>
<dbReference type="InterPro" id="IPR036034">
    <property type="entry name" value="PDZ_sf"/>
</dbReference>
<dbReference type="GO" id="GO:0007098">
    <property type="term" value="P:centrosome cycle"/>
    <property type="evidence" value="ECO:0007669"/>
    <property type="project" value="TreeGrafter"/>
</dbReference>
<dbReference type="AlphaFoldDB" id="A0A4U5NS74"/>
<dbReference type="InterPro" id="IPR001478">
    <property type="entry name" value="PDZ"/>
</dbReference>
<dbReference type="SMART" id="SM00666">
    <property type="entry name" value="PB1"/>
    <property type="match status" value="1"/>
</dbReference>
<gene>
    <name evidence="3" type="ORF">L596_011097</name>
</gene>
<name>A0A4U5NS74_STECR</name>
<feature type="domain" description="PDZ" evidence="2">
    <location>
        <begin position="178"/>
        <end position="271"/>
    </location>
</feature>
<dbReference type="SMART" id="SM00228">
    <property type="entry name" value="PDZ"/>
    <property type="match status" value="1"/>
</dbReference>
<dbReference type="InterPro" id="IPR000270">
    <property type="entry name" value="PB1_dom"/>
</dbReference>
<feature type="region of interest" description="Disordered" evidence="1">
    <location>
        <begin position="345"/>
        <end position="381"/>
    </location>
</feature>
<evidence type="ECO:0000313" key="4">
    <source>
        <dbReference type="Proteomes" id="UP000298663"/>
    </source>
</evidence>
<feature type="compositionally biased region" description="Low complexity" evidence="1">
    <location>
        <begin position="357"/>
        <end position="373"/>
    </location>
</feature>
<evidence type="ECO:0000313" key="3">
    <source>
        <dbReference type="EMBL" id="TKR86519.1"/>
    </source>
</evidence>
<dbReference type="Pfam" id="PF00595">
    <property type="entry name" value="PDZ"/>
    <property type="match status" value="1"/>
</dbReference>
<dbReference type="SUPFAM" id="SSF54277">
    <property type="entry name" value="CAD &amp; PB1 domains"/>
    <property type="match status" value="1"/>
</dbReference>
<proteinExistence type="predicted"/>
<sequence length="470" mass="52622">MGPRRSPEMSGGLAGCALRGFRSVADFDFDAAPKPPQAVLIPVKSKFGVEFRRTSILLEPLEQTFDNFLALICDLHNVKPDEEGNLEELVLSYTSSNGDTLPISNDDNLRFCLHSRLPLLRLSLQRKSESYEEQQGYGKVGRGRSVTKKNRVTISNPQDFRRVSSILDANVLPRQLRRVELCKYYTNKPLGFYIKEGYSERATPYGIMATTGIFISRLLENGLAASTNLLSKGDEILEVNGIDVTGRAIDQVTDMMHANAKNLILTVKPVTETHPALPIPATYLMPPPPMYTHVPMPFFGFPAPPPASEIACPNRIRTYDQSLKEIHRKMAKSVLIEVDPVYRPPGYRFHDENKRNSTSYSSGDQSTSSRSTSGRFTPKLAVPDLNHNRRSMFCASNNQTLNPPQTGQKTSFETFSRNSTLRVEDKANPASIRSPRSLLRSQNHEKRPFSVHFDPRVVRGAQSPSHLTVF</sequence>
<organism evidence="3 4">
    <name type="scientific">Steinernema carpocapsae</name>
    <name type="common">Entomopathogenic nematode</name>
    <dbReference type="NCBI Taxonomy" id="34508"/>
    <lineage>
        <taxon>Eukaryota</taxon>
        <taxon>Metazoa</taxon>
        <taxon>Ecdysozoa</taxon>
        <taxon>Nematoda</taxon>
        <taxon>Chromadorea</taxon>
        <taxon>Rhabditida</taxon>
        <taxon>Tylenchina</taxon>
        <taxon>Panagrolaimomorpha</taxon>
        <taxon>Strongyloidoidea</taxon>
        <taxon>Steinernematidae</taxon>
        <taxon>Steinernema</taxon>
    </lineage>
</organism>
<protein>
    <recommendedName>
        <fullName evidence="2">PDZ domain-containing protein</fullName>
    </recommendedName>
</protein>
<evidence type="ECO:0000256" key="1">
    <source>
        <dbReference type="SAM" id="MobiDB-lite"/>
    </source>
</evidence>
<accession>A0A4U5NS74</accession>
<evidence type="ECO:0000259" key="2">
    <source>
        <dbReference type="PROSITE" id="PS50106"/>
    </source>
</evidence>
<dbReference type="Proteomes" id="UP000298663">
    <property type="component" value="Unassembled WGS sequence"/>
</dbReference>
<reference evidence="3 4" key="2">
    <citation type="journal article" date="2019" name="G3 (Bethesda)">
        <title>Hybrid Assembly of the Genome of the Entomopathogenic Nematode Steinernema carpocapsae Identifies the X-Chromosome.</title>
        <authorList>
            <person name="Serra L."/>
            <person name="Macchietto M."/>
            <person name="Macias-Munoz A."/>
            <person name="McGill C.J."/>
            <person name="Rodriguez I.M."/>
            <person name="Rodriguez B."/>
            <person name="Murad R."/>
            <person name="Mortazavi A."/>
        </authorList>
    </citation>
    <scope>NUCLEOTIDE SEQUENCE [LARGE SCALE GENOMIC DNA]</scope>
    <source>
        <strain evidence="3 4">ALL</strain>
    </source>
</reference>
<dbReference type="OrthoDB" id="5868434at2759"/>
<dbReference type="EMBL" id="AZBU02000003">
    <property type="protein sequence ID" value="TKR86519.1"/>
    <property type="molecule type" value="Genomic_DNA"/>
</dbReference>
<dbReference type="InterPro" id="IPR051741">
    <property type="entry name" value="PAR6_homolog"/>
</dbReference>
<dbReference type="Gene3D" id="3.10.20.90">
    <property type="entry name" value="Phosphatidylinositol 3-kinase Catalytic Subunit, Chain A, domain 1"/>
    <property type="match status" value="1"/>
</dbReference>
<dbReference type="PROSITE" id="PS50106">
    <property type="entry name" value="PDZ"/>
    <property type="match status" value="1"/>
</dbReference>
<dbReference type="PANTHER" id="PTHR14102:SF11">
    <property type="entry name" value="LD29223P"/>
    <property type="match status" value="1"/>
</dbReference>
<dbReference type="STRING" id="34508.A0A4U5NS74"/>
<dbReference type="PANTHER" id="PTHR14102">
    <property type="entry name" value="PAR-6-RELATED"/>
    <property type="match status" value="1"/>
</dbReference>
<comment type="caution">
    <text evidence="3">The sequence shown here is derived from an EMBL/GenBank/DDBJ whole genome shotgun (WGS) entry which is preliminary data.</text>
</comment>
<dbReference type="SUPFAM" id="SSF50156">
    <property type="entry name" value="PDZ domain-like"/>
    <property type="match status" value="1"/>
</dbReference>
<dbReference type="Gene3D" id="2.30.42.10">
    <property type="match status" value="1"/>
</dbReference>